<dbReference type="InterPro" id="IPR024006">
    <property type="entry name" value="Alt_signal_exp_actinobact"/>
</dbReference>
<name>A0A9X2G2D8_9MICO</name>
<proteinExistence type="predicted"/>
<dbReference type="EMBL" id="JAMTCS010000009">
    <property type="protein sequence ID" value="MCP2265807.1"/>
    <property type="molecule type" value="Genomic_DNA"/>
</dbReference>
<sequence>MERLTKAALATGGAAVLLLGGAGTIAYWTAEGTADGPDIVSGSFTVAATACDDTWTLDDDTPLPADGAIVPGETVSLECVYTMEAEGEHLALGGVEVSAPEWVEENAFTAELTLAEPVVTVNGGEATLPAPIVTGDTVGVLLGVTFDGETATNDSQSPTGAELTAALAEVTVTMTQAHAEAAG</sequence>
<dbReference type="InterPro" id="IPR023833">
    <property type="entry name" value="Signal_pept_SipW-depend-type"/>
</dbReference>
<protein>
    <submittedName>
        <fullName evidence="1">Alternate signal-mediated exported protein, RER_14450 family</fullName>
    </submittedName>
</protein>
<comment type="caution">
    <text evidence="1">The sequence shown here is derived from an EMBL/GenBank/DDBJ whole genome shotgun (WGS) entry which is preliminary data.</text>
</comment>
<dbReference type="NCBIfam" id="TIGR04088">
    <property type="entry name" value="cognate_SipW"/>
    <property type="match status" value="1"/>
</dbReference>
<gene>
    <name evidence="1" type="ORF">APR03_003165</name>
</gene>
<dbReference type="NCBIfam" id="TIGR04089">
    <property type="entry name" value="exp_by_SipW_III"/>
    <property type="match status" value="1"/>
</dbReference>
<keyword evidence="2" id="KW-1185">Reference proteome</keyword>
<reference evidence="1" key="1">
    <citation type="submission" date="2022-06" db="EMBL/GenBank/DDBJ databases">
        <title>Genomic Encyclopedia of Archaeal and Bacterial Type Strains, Phase II (KMG-II): from individual species to whole genera.</title>
        <authorList>
            <person name="Goeker M."/>
        </authorList>
    </citation>
    <scope>NUCLEOTIDE SEQUENCE</scope>
    <source>
        <strain evidence="1">DSM 26652</strain>
    </source>
</reference>
<evidence type="ECO:0000313" key="1">
    <source>
        <dbReference type="EMBL" id="MCP2265807.1"/>
    </source>
</evidence>
<accession>A0A9X2G2D8</accession>
<organism evidence="1 2">
    <name type="scientific">Promicromonospora thailandica</name>
    <dbReference type="NCBI Taxonomy" id="765201"/>
    <lineage>
        <taxon>Bacteria</taxon>
        <taxon>Bacillati</taxon>
        <taxon>Actinomycetota</taxon>
        <taxon>Actinomycetes</taxon>
        <taxon>Micrococcales</taxon>
        <taxon>Promicromonosporaceae</taxon>
        <taxon>Promicromonospora</taxon>
    </lineage>
</organism>
<dbReference type="RefSeq" id="WP_253837171.1">
    <property type="nucleotide sequence ID" value="NZ_JAMTCS010000009.1"/>
</dbReference>
<dbReference type="AlphaFoldDB" id="A0A9X2G2D8"/>
<evidence type="ECO:0000313" key="2">
    <source>
        <dbReference type="Proteomes" id="UP001139493"/>
    </source>
</evidence>
<dbReference type="Proteomes" id="UP001139493">
    <property type="component" value="Unassembled WGS sequence"/>
</dbReference>